<evidence type="ECO:0000313" key="27">
    <source>
        <dbReference type="EMBL" id="KAF7470457.1"/>
    </source>
</evidence>
<keyword evidence="14" id="KW-1133">Transmembrane helix</keyword>
<dbReference type="InterPro" id="IPR036424">
    <property type="entry name" value="UPP_synth-like_sf"/>
</dbReference>
<organism evidence="28 29">
    <name type="scientific">Marmota monax</name>
    <name type="common">Woodchuck</name>
    <dbReference type="NCBI Taxonomy" id="9995"/>
    <lineage>
        <taxon>Eukaryota</taxon>
        <taxon>Metazoa</taxon>
        <taxon>Chordata</taxon>
        <taxon>Craniata</taxon>
        <taxon>Vertebrata</taxon>
        <taxon>Euteleostomi</taxon>
        <taxon>Mammalia</taxon>
        <taxon>Eutheria</taxon>
        <taxon>Euarchontoglires</taxon>
        <taxon>Glires</taxon>
        <taxon>Rodentia</taxon>
        <taxon>Sciuromorpha</taxon>
        <taxon>Sciuridae</taxon>
        <taxon>Xerinae</taxon>
        <taxon>Marmotini</taxon>
        <taxon>Marmota</taxon>
    </lineage>
</organism>
<evidence type="ECO:0000256" key="2">
    <source>
        <dbReference type="ARBA" id="ARBA00004477"/>
    </source>
</evidence>
<keyword evidence="16" id="KW-0472">Membrane</keyword>
<proteinExistence type="inferred from homology"/>
<evidence type="ECO:0000256" key="5">
    <source>
        <dbReference type="ARBA" id="ARBA00005432"/>
    </source>
</evidence>
<evidence type="ECO:0000256" key="15">
    <source>
        <dbReference type="ARBA" id="ARBA00023098"/>
    </source>
</evidence>
<keyword evidence="12" id="KW-0256">Endoplasmic reticulum</keyword>
<comment type="pathway">
    <text evidence="4">Lipid metabolism.</text>
</comment>
<keyword evidence="9" id="KW-0808">Transferase</keyword>
<evidence type="ECO:0000256" key="19">
    <source>
        <dbReference type="ARBA" id="ARBA00047353"/>
    </source>
</evidence>
<evidence type="ECO:0000256" key="9">
    <source>
        <dbReference type="ARBA" id="ARBA00022679"/>
    </source>
</evidence>
<sequence>MKEEDPGSPLRGPPPSRETHWVRYASPPDLLFYIDAKQGGGRWRRGRGEVLAVERGSGAGGGGTRSDGPRRQQGRIKSHHAAGVGGREGWAPERRKSTWNWIWRRCYRTASATVLAPLGFALHKPPAVGSNRRHHRHRARGAGPAAAHPWLRWRLDGRSLEKLPVHMGLVITAEEQEPSFSDIASIVVWCMAVGISYISVYDHQGIFKRNNSRLMDEILKQQQELLGLDCSKYSPGFANSNDKDDQVLNCHLAVKVLSPEDGKADIVRAAQDFCQLVAQQQKRSTDLDVDTLDSLLSSNGYPDPDLVLKFCPVDSTLGFHPWQIRLTEIVSLPSHLNISYEDFFSALRQYAACEQRLGK</sequence>
<dbReference type="GO" id="GO:1904423">
    <property type="term" value="C:dehydrodolichyl diphosphate synthase complex"/>
    <property type="evidence" value="ECO:0007669"/>
    <property type="project" value="InterPro"/>
</dbReference>
<evidence type="ECO:0000256" key="18">
    <source>
        <dbReference type="ARBA" id="ARBA00023180"/>
    </source>
</evidence>
<comment type="cofactor">
    <cofactor evidence="1">
        <name>Mg(2+)</name>
        <dbReference type="ChEBI" id="CHEBI:18420"/>
    </cofactor>
</comment>
<keyword evidence="15" id="KW-0443">Lipid metabolism</keyword>
<dbReference type="FunFam" id="3.40.1180.10:FF:000008">
    <property type="entry name" value="NUS1, dehydrodolichyl diphosphate synthase subunit"/>
    <property type="match status" value="1"/>
</dbReference>
<evidence type="ECO:0000256" key="12">
    <source>
        <dbReference type="ARBA" id="ARBA00022824"/>
    </source>
</evidence>
<evidence type="ECO:0000256" key="3">
    <source>
        <dbReference type="ARBA" id="ARBA00004922"/>
    </source>
</evidence>
<feature type="region of interest" description="Disordered" evidence="26">
    <location>
        <begin position="1"/>
        <end position="21"/>
    </location>
</feature>
<evidence type="ECO:0000256" key="10">
    <source>
        <dbReference type="ARBA" id="ARBA00022692"/>
    </source>
</evidence>
<dbReference type="AlphaFoldDB" id="A0A5E4CI61"/>
<evidence type="ECO:0000256" key="24">
    <source>
        <dbReference type="ARBA" id="ARBA00075582"/>
    </source>
</evidence>
<keyword evidence="10" id="KW-0812">Transmembrane</keyword>
<comment type="similarity">
    <text evidence="5">Belongs to the UPP synthase family.</text>
</comment>
<dbReference type="UniPathway" id="UPA00378"/>
<evidence type="ECO:0000256" key="23">
    <source>
        <dbReference type="ARBA" id="ARBA00074069"/>
    </source>
</evidence>
<evidence type="ECO:0000256" key="4">
    <source>
        <dbReference type="ARBA" id="ARBA00005189"/>
    </source>
</evidence>
<dbReference type="EMBL" id="CABDUW010001439">
    <property type="protein sequence ID" value="VTJ81525.1"/>
    <property type="molecule type" value="Genomic_DNA"/>
</dbReference>
<keyword evidence="8" id="KW-0037">Angiogenesis</keyword>
<keyword evidence="17" id="KW-0675">Receptor</keyword>
<comment type="subcellular location">
    <subcellularLocation>
        <location evidence="2">Endoplasmic reticulum membrane</location>
        <topology evidence="2">Multi-pass membrane protein</topology>
    </subcellularLocation>
</comment>
<evidence type="ECO:0000256" key="13">
    <source>
        <dbReference type="ARBA" id="ARBA00022842"/>
    </source>
</evidence>
<dbReference type="GO" id="GO:0005789">
    <property type="term" value="C:endoplasmic reticulum membrane"/>
    <property type="evidence" value="ECO:0007669"/>
    <property type="project" value="UniProtKB-SubCell"/>
</dbReference>
<evidence type="ECO:0000256" key="25">
    <source>
        <dbReference type="ARBA" id="ARBA00079334"/>
    </source>
</evidence>
<evidence type="ECO:0000256" key="20">
    <source>
        <dbReference type="ARBA" id="ARBA00058032"/>
    </source>
</evidence>
<keyword evidence="7" id="KW-0217">Developmental protein</keyword>
<comment type="pathway">
    <text evidence="3">Protein modification; protein glycosylation.</text>
</comment>
<comment type="subunit">
    <text evidence="21">The active dehydrodolichyl diphosphate synthase complex is a heterotetramer composed of a dimer of heterodimer of DHDDS and NUS1. Interacts with NPC2.</text>
</comment>
<keyword evidence="13" id="KW-0460">Magnesium</keyword>
<dbReference type="EC" id="2.5.1.87" evidence="6"/>
<keyword evidence="18" id="KW-0325">Glycoprotein</keyword>
<comment type="catalytic activity">
    <reaction evidence="19">
        <text>n isopentenyl diphosphate + (2E,6E)-farnesyl diphosphate = a di-trans,poly-cis-polyprenyl diphosphate + n diphosphate</text>
        <dbReference type="Rhea" id="RHEA:53008"/>
        <dbReference type="Rhea" id="RHEA-COMP:19494"/>
        <dbReference type="ChEBI" id="CHEBI:33019"/>
        <dbReference type="ChEBI" id="CHEBI:128769"/>
        <dbReference type="ChEBI" id="CHEBI:136960"/>
        <dbReference type="ChEBI" id="CHEBI:175763"/>
        <dbReference type="EC" id="2.5.1.87"/>
    </reaction>
</comment>
<dbReference type="GO" id="GO:0045547">
    <property type="term" value="F:ditrans,polycis-polyprenyl diphosphate synthase [(2E,6E)-farnesyl diphosphate specific] activity"/>
    <property type="evidence" value="ECO:0007669"/>
    <property type="project" value="UniProtKB-EC"/>
</dbReference>
<evidence type="ECO:0000256" key="1">
    <source>
        <dbReference type="ARBA" id="ARBA00001946"/>
    </source>
</evidence>
<feature type="region of interest" description="Disordered" evidence="26">
    <location>
        <begin position="54"/>
        <end position="91"/>
    </location>
</feature>
<dbReference type="GO" id="GO:0030154">
    <property type="term" value="P:cell differentiation"/>
    <property type="evidence" value="ECO:0007669"/>
    <property type="project" value="UniProtKB-KW"/>
</dbReference>
<dbReference type="GO" id="GO:0001525">
    <property type="term" value="P:angiogenesis"/>
    <property type="evidence" value="ECO:0007669"/>
    <property type="project" value="UniProtKB-KW"/>
</dbReference>
<dbReference type="Gene3D" id="3.40.1180.10">
    <property type="entry name" value="Decaprenyl diphosphate synthase-like"/>
    <property type="match status" value="1"/>
</dbReference>
<evidence type="ECO:0000256" key="16">
    <source>
        <dbReference type="ARBA" id="ARBA00023136"/>
    </source>
</evidence>
<accession>A0A5E4CI61</accession>
<comment type="function">
    <text evidence="20">With DHDDS, forms the dehydrodolichyl diphosphate synthase (DDS) complex, an essential component of the dolichol monophosphate (Dol-P) biosynthetic machinery. Both subunits contribute to enzymatic activity, i.e. condensation of multiple copies of isopentenyl pyrophosphate (IPP) to farnesyl pyrophosphate (FPP) to produce dehydrodolichyl diphosphate (Dedol-PP), a precursor of dolichol phosphate which is utilized as a sugar carrier in protein glycosylation in the endoplasmic reticulum (ER). Synthesizes long-chain polyprenols, mostly of C95 and C100 chain length. Regulates the glycosylation and stability of nascent NPC2, thereby promoting trafficking of LDL-derived cholesterol. Acts as a specific receptor for the N-terminus of Nogo-B, a neural and cardiovascular regulator.</text>
</comment>
<evidence type="ECO:0000256" key="6">
    <source>
        <dbReference type="ARBA" id="ARBA00012596"/>
    </source>
</evidence>
<evidence type="ECO:0000256" key="8">
    <source>
        <dbReference type="ARBA" id="ARBA00022657"/>
    </source>
</evidence>
<reference evidence="27" key="2">
    <citation type="submission" date="2020-08" db="EMBL/GenBank/DDBJ databases">
        <authorList>
            <person name="Shumante A."/>
            <person name="Zimin A.V."/>
            <person name="Puiu D."/>
            <person name="Salzberg S.L."/>
        </authorList>
    </citation>
    <scope>NUCLEOTIDE SEQUENCE</scope>
    <source>
        <strain evidence="27">WC2-LM</strain>
        <tissue evidence="27">Liver</tissue>
    </source>
</reference>
<dbReference type="InterPro" id="IPR001441">
    <property type="entry name" value="UPP_synth-like"/>
</dbReference>
<reference evidence="28 29" key="1">
    <citation type="submission" date="2019-04" db="EMBL/GenBank/DDBJ databases">
        <authorList>
            <person name="Alioto T."/>
            <person name="Alioto T."/>
        </authorList>
    </citation>
    <scope>NUCLEOTIDE SEQUENCE [LARGE SCALE GENOMIC DNA]</scope>
</reference>
<evidence type="ECO:0000313" key="29">
    <source>
        <dbReference type="Proteomes" id="UP000335636"/>
    </source>
</evidence>
<dbReference type="Pfam" id="PF01255">
    <property type="entry name" value="Prenyltransf"/>
    <property type="match status" value="1"/>
</dbReference>
<dbReference type="GO" id="GO:0032383">
    <property type="term" value="P:regulation of intracellular cholesterol transport"/>
    <property type="evidence" value="ECO:0007669"/>
    <property type="project" value="UniProtKB-ARBA"/>
</dbReference>
<name>A0A5E4CI61_MARMO</name>
<evidence type="ECO:0000256" key="17">
    <source>
        <dbReference type="ARBA" id="ARBA00023170"/>
    </source>
</evidence>
<evidence type="ECO:0000313" key="28">
    <source>
        <dbReference type="EMBL" id="VTJ81525.1"/>
    </source>
</evidence>
<evidence type="ECO:0000256" key="11">
    <source>
        <dbReference type="ARBA" id="ARBA00022782"/>
    </source>
</evidence>
<keyword evidence="11" id="KW-0221">Differentiation</keyword>
<evidence type="ECO:0000256" key="26">
    <source>
        <dbReference type="SAM" id="MobiDB-lite"/>
    </source>
</evidence>
<dbReference type="Proteomes" id="UP000662637">
    <property type="component" value="Unassembled WGS sequence"/>
</dbReference>
<gene>
    <name evidence="27" type="ORF">GHT09_018267</name>
    <name evidence="28" type="ORF">MONAX_5E042855</name>
</gene>
<dbReference type="GO" id="GO:0006629">
    <property type="term" value="P:lipid metabolic process"/>
    <property type="evidence" value="ECO:0007669"/>
    <property type="project" value="UniProtKB-KW"/>
</dbReference>
<dbReference type="Proteomes" id="UP000335636">
    <property type="component" value="Unassembled WGS sequence"/>
</dbReference>
<dbReference type="PANTHER" id="PTHR21528">
    <property type="entry name" value="DEHYDRODOLICHYL DIPHOSPHATE SYNTHASE COMPLEX SUBUNIT NUS1"/>
    <property type="match status" value="1"/>
</dbReference>
<evidence type="ECO:0000256" key="7">
    <source>
        <dbReference type="ARBA" id="ARBA00022473"/>
    </source>
</evidence>
<dbReference type="SUPFAM" id="SSF64005">
    <property type="entry name" value="Undecaprenyl diphosphate synthase"/>
    <property type="match status" value="1"/>
</dbReference>
<keyword evidence="29" id="KW-1185">Reference proteome</keyword>
<evidence type="ECO:0000256" key="14">
    <source>
        <dbReference type="ARBA" id="ARBA00022989"/>
    </source>
</evidence>
<dbReference type="InterPro" id="IPR038887">
    <property type="entry name" value="Nus1/NgBR"/>
</dbReference>
<dbReference type="EMBL" id="WJEC01007264">
    <property type="protein sequence ID" value="KAF7470457.1"/>
    <property type="molecule type" value="Genomic_DNA"/>
</dbReference>
<protein>
    <recommendedName>
        <fullName evidence="23">Dehydrodolichyl diphosphate synthase complex subunit NUS1</fullName>
        <ecNumber evidence="6">2.5.1.87</ecNumber>
    </recommendedName>
    <alternativeName>
        <fullName evidence="22">Dehydrodolichyl diphosphate synthase complex subunit nus1</fullName>
    </alternativeName>
    <alternativeName>
        <fullName evidence="25">Nogo-B receptor</fullName>
    </alternativeName>
    <alternativeName>
        <fullName evidence="24">Nuclear undecaprenyl pyrophosphate synthase 1 homolog</fullName>
    </alternativeName>
</protein>
<evidence type="ECO:0000256" key="22">
    <source>
        <dbReference type="ARBA" id="ARBA00068682"/>
    </source>
</evidence>
<dbReference type="PANTHER" id="PTHR21528:SF0">
    <property type="entry name" value="DEHYDRODOLICHYL DIPHOSPHATE SYNTHASE COMPLEX SUBUNIT NUS1"/>
    <property type="match status" value="1"/>
</dbReference>
<evidence type="ECO:0000256" key="21">
    <source>
        <dbReference type="ARBA" id="ARBA00065178"/>
    </source>
</evidence>